<protein>
    <submittedName>
        <fullName evidence="1">1 2-dihydroxy-3-keto-5-methylthiopentene dioxygenase</fullName>
    </submittedName>
</protein>
<dbReference type="GO" id="GO:0051213">
    <property type="term" value="F:dioxygenase activity"/>
    <property type="evidence" value="ECO:0007669"/>
    <property type="project" value="UniProtKB-KW"/>
</dbReference>
<keyword evidence="1" id="KW-0560">Oxidoreductase</keyword>
<dbReference type="AlphaFoldDB" id="A0A2P2K494"/>
<organism evidence="1">
    <name type="scientific">Rhizophora mucronata</name>
    <name type="common">Asiatic mangrove</name>
    <dbReference type="NCBI Taxonomy" id="61149"/>
    <lineage>
        <taxon>Eukaryota</taxon>
        <taxon>Viridiplantae</taxon>
        <taxon>Streptophyta</taxon>
        <taxon>Embryophyta</taxon>
        <taxon>Tracheophyta</taxon>
        <taxon>Spermatophyta</taxon>
        <taxon>Magnoliopsida</taxon>
        <taxon>eudicotyledons</taxon>
        <taxon>Gunneridae</taxon>
        <taxon>Pentapetalae</taxon>
        <taxon>rosids</taxon>
        <taxon>fabids</taxon>
        <taxon>Malpighiales</taxon>
        <taxon>Rhizophoraceae</taxon>
        <taxon>Rhizophora</taxon>
    </lineage>
</organism>
<name>A0A2P2K494_RHIMU</name>
<evidence type="ECO:0000313" key="1">
    <source>
        <dbReference type="EMBL" id="MBX00499.1"/>
    </source>
</evidence>
<dbReference type="EMBL" id="GGEC01020015">
    <property type="protein sequence ID" value="MBX00499.1"/>
    <property type="molecule type" value="Transcribed_RNA"/>
</dbReference>
<proteinExistence type="predicted"/>
<accession>A0A2P2K494</accession>
<reference evidence="1" key="1">
    <citation type="submission" date="2018-02" db="EMBL/GenBank/DDBJ databases">
        <title>Rhizophora mucronata_Transcriptome.</title>
        <authorList>
            <person name="Meera S.P."/>
            <person name="Sreeshan A."/>
            <person name="Augustine A."/>
        </authorList>
    </citation>
    <scope>NUCLEOTIDE SEQUENCE</scope>
    <source>
        <tissue evidence="1">Leaf</tissue>
    </source>
</reference>
<keyword evidence="1" id="KW-0223">Dioxygenase</keyword>
<sequence length="83" mass="9715">MFHRSYQLFIGINQHISSIKQDAHSDWYLAISSSHKHLYIYFLELLPVTGVATQNLKARQLSECHHTAIAYIYIYILQPIKLI</sequence>